<keyword evidence="3" id="KW-1185">Reference proteome</keyword>
<dbReference type="RefSeq" id="XP_067920563.1">
    <property type="nucleotide sequence ID" value="XM_068067457.1"/>
</dbReference>
<feature type="region of interest" description="Disordered" evidence="1">
    <location>
        <begin position="20"/>
        <end position="43"/>
    </location>
</feature>
<dbReference type="AlphaFoldDB" id="A0A2C6KQI1"/>
<dbReference type="EMBL" id="MIGC01003833">
    <property type="protein sequence ID" value="PHJ18858.1"/>
    <property type="molecule type" value="Genomic_DNA"/>
</dbReference>
<proteinExistence type="predicted"/>
<protein>
    <submittedName>
        <fullName evidence="2">Uncharacterized protein</fullName>
    </submittedName>
</protein>
<dbReference type="GeneID" id="94430668"/>
<dbReference type="Proteomes" id="UP000221165">
    <property type="component" value="Unassembled WGS sequence"/>
</dbReference>
<evidence type="ECO:0000256" key="1">
    <source>
        <dbReference type="SAM" id="MobiDB-lite"/>
    </source>
</evidence>
<accession>A0A2C6KQI1</accession>
<comment type="caution">
    <text evidence="2">The sequence shown here is derived from an EMBL/GenBank/DDBJ whole genome shotgun (WGS) entry which is preliminary data.</text>
</comment>
<sequence>MTRCDSLVLLLCICENRSLRRPSSKPQEPRRHPRPCGSPRHGSALECVPFLLARRAAIDAFLV</sequence>
<organism evidence="2 3">
    <name type="scientific">Cystoisospora suis</name>
    <dbReference type="NCBI Taxonomy" id="483139"/>
    <lineage>
        <taxon>Eukaryota</taxon>
        <taxon>Sar</taxon>
        <taxon>Alveolata</taxon>
        <taxon>Apicomplexa</taxon>
        <taxon>Conoidasida</taxon>
        <taxon>Coccidia</taxon>
        <taxon>Eucoccidiorida</taxon>
        <taxon>Eimeriorina</taxon>
        <taxon>Sarcocystidae</taxon>
        <taxon>Cystoisospora</taxon>
    </lineage>
</organism>
<evidence type="ECO:0000313" key="3">
    <source>
        <dbReference type="Proteomes" id="UP000221165"/>
    </source>
</evidence>
<evidence type="ECO:0000313" key="2">
    <source>
        <dbReference type="EMBL" id="PHJ18858.1"/>
    </source>
</evidence>
<reference evidence="2 3" key="1">
    <citation type="journal article" date="2017" name="Int. J. Parasitol.">
        <title>The genome of the protozoan parasite Cystoisospora suis and a reverse vaccinology approach to identify vaccine candidates.</title>
        <authorList>
            <person name="Palmieri N."/>
            <person name="Shrestha A."/>
            <person name="Ruttkowski B."/>
            <person name="Beck T."/>
            <person name="Vogl C."/>
            <person name="Tomley F."/>
            <person name="Blake D.P."/>
            <person name="Joachim A."/>
        </authorList>
    </citation>
    <scope>NUCLEOTIDE SEQUENCE [LARGE SCALE GENOMIC DNA]</scope>
    <source>
        <strain evidence="2 3">Wien I</strain>
    </source>
</reference>
<name>A0A2C6KQI1_9APIC</name>
<dbReference type="VEuPathDB" id="ToxoDB:CSUI_007310"/>
<gene>
    <name evidence="2" type="ORF">CSUI_007310</name>
</gene>